<name>A0AAE1LQS1_9NEOP</name>
<organism evidence="1 2">
    <name type="scientific">Frankliniella fusca</name>
    <dbReference type="NCBI Taxonomy" id="407009"/>
    <lineage>
        <taxon>Eukaryota</taxon>
        <taxon>Metazoa</taxon>
        <taxon>Ecdysozoa</taxon>
        <taxon>Arthropoda</taxon>
        <taxon>Hexapoda</taxon>
        <taxon>Insecta</taxon>
        <taxon>Pterygota</taxon>
        <taxon>Neoptera</taxon>
        <taxon>Paraneoptera</taxon>
        <taxon>Thysanoptera</taxon>
        <taxon>Terebrantia</taxon>
        <taxon>Thripoidea</taxon>
        <taxon>Thripidae</taxon>
        <taxon>Frankliniella</taxon>
    </lineage>
</organism>
<dbReference type="Proteomes" id="UP001219518">
    <property type="component" value="Unassembled WGS sequence"/>
</dbReference>
<keyword evidence="2" id="KW-1185">Reference proteome</keyword>
<dbReference type="EMBL" id="JAHWGI010001339">
    <property type="protein sequence ID" value="KAK3928608.1"/>
    <property type="molecule type" value="Genomic_DNA"/>
</dbReference>
<evidence type="ECO:0000313" key="2">
    <source>
        <dbReference type="Proteomes" id="UP001219518"/>
    </source>
</evidence>
<sequence>MESTLLVQHYAGHIAGENNFQRIVLLQGDQFFGVESVPPEDVIYPHGLGRPEVPNHEAIVEELALEMHRLSLQTSDPGTGAEDFLIHVCNNFMNILHSLSNPHWIELVHVHIFWWRPSVCI</sequence>
<reference evidence="1" key="1">
    <citation type="submission" date="2021-07" db="EMBL/GenBank/DDBJ databases">
        <authorList>
            <person name="Catto M.A."/>
            <person name="Jacobson A."/>
            <person name="Kennedy G."/>
            <person name="Labadie P."/>
            <person name="Hunt B.G."/>
            <person name="Srinivasan R."/>
        </authorList>
    </citation>
    <scope>NUCLEOTIDE SEQUENCE</scope>
    <source>
        <strain evidence="1">PL_HMW_Pooled</strain>
        <tissue evidence="1">Head</tissue>
    </source>
</reference>
<reference evidence="1" key="2">
    <citation type="journal article" date="2023" name="BMC Genomics">
        <title>Pest status, molecular evolution, and epigenetic factors derived from the genome assembly of Frankliniella fusca, a thysanopteran phytovirus vector.</title>
        <authorList>
            <person name="Catto M.A."/>
            <person name="Labadie P.E."/>
            <person name="Jacobson A.L."/>
            <person name="Kennedy G.G."/>
            <person name="Srinivasan R."/>
            <person name="Hunt B.G."/>
        </authorList>
    </citation>
    <scope>NUCLEOTIDE SEQUENCE</scope>
    <source>
        <strain evidence="1">PL_HMW_Pooled</strain>
    </source>
</reference>
<gene>
    <name evidence="1" type="ORF">KUF71_002811</name>
</gene>
<protein>
    <submittedName>
        <fullName evidence="1">Synaptotagmin-1</fullName>
    </submittedName>
</protein>
<proteinExistence type="predicted"/>
<dbReference type="AlphaFoldDB" id="A0AAE1LQS1"/>
<accession>A0AAE1LQS1</accession>
<evidence type="ECO:0000313" key="1">
    <source>
        <dbReference type="EMBL" id="KAK3928608.1"/>
    </source>
</evidence>
<comment type="caution">
    <text evidence="1">The sequence shown here is derived from an EMBL/GenBank/DDBJ whole genome shotgun (WGS) entry which is preliminary data.</text>
</comment>